<evidence type="ECO:0000313" key="3">
    <source>
        <dbReference type="Proteomes" id="UP000192591"/>
    </source>
</evidence>
<protein>
    <recommendedName>
        <fullName evidence="4">SseB protein N-terminal domain-containing protein</fullName>
    </recommendedName>
</protein>
<sequence>MAERDDSHRLVPEQPAAVRKPEITPEMRANARANPNSWLYVIDEAFDPHGNVPSWAVIGAYPVNAGGEIIDDFHFNDRYLPSPQALGFPAPSTDLEYLLQLVHARHRPEEDLARAVLDAELFVFAYTPAQRTLVGTFDLDGDVVVPAYTARSLAPRDWPCARAVRGRDVVDLLGGSSLALNAQEVISAVVTAEELEHALRTSR</sequence>
<feature type="region of interest" description="Disordered" evidence="1">
    <location>
        <begin position="1"/>
        <end position="28"/>
    </location>
</feature>
<dbReference type="Proteomes" id="UP000192591">
    <property type="component" value="Unassembled WGS sequence"/>
</dbReference>
<dbReference type="STRING" id="1962155.B1813_13300"/>
<gene>
    <name evidence="2" type="ORF">B1813_13300</name>
</gene>
<evidence type="ECO:0008006" key="4">
    <source>
        <dbReference type="Google" id="ProtNLM"/>
    </source>
</evidence>
<dbReference type="EMBL" id="MWIH01000006">
    <property type="protein sequence ID" value="OQO90532.1"/>
    <property type="molecule type" value="Genomic_DNA"/>
</dbReference>
<accession>A0A1V9A041</accession>
<organism evidence="2 3">
    <name type="scientific">Saccharomonospora piscinae</name>
    <dbReference type="NCBI Taxonomy" id="687388"/>
    <lineage>
        <taxon>Bacteria</taxon>
        <taxon>Bacillati</taxon>
        <taxon>Actinomycetota</taxon>
        <taxon>Actinomycetes</taxon>
        <taxon>Pseudonocardiales</taxon>
        <taxon>Pseudonocardiaceae</taxon>
        <taxon>Saccharomonospora</taxon>
    </lineage>
</organism>
<proteinExistence type="predicted"/>
<feature type="compositionally biased region" description="Basic and acidic residues" evidence="1">
    <location>
        <begin position="1"/>
        <end position="11"/>
    </location>
</feature>
<reference evidence="2 3" key="1">
    <citation type="submission" date="2017-02" db="EMBL/GenBank/DDBJ databases">
        <title>Draft genome of Saccharomonospora sp. 154.</title>
        <authorList>
            <person name="Alonso-Carmona G.S."/>
            <person name="De La Haba R."/>
            <person name="Vera-Gargallo B."/>
            <person name="Sandoval-Trujillo A.H."/>
            <person name="Ramirez-Duran N."/>
            <person name="Ventosa A."/>
        </authorList>
    </citation>
    <scope>NUCLEOTIDE SEQUENCE [LARGE SCALE GENOMIC DNA]</scope>
    <source>
        <strain evidence="2 3">LRS4.154</strain>
    </source>
</reference>
<dbReference type="NCBIfam" id="NF033532">
    <property type="entry name" value="lone7para_assoc"/>
    <property type="match status" value="1"/>
</dbReference>
<keyword evidence="3" id="KW-1185">Reference proteome</keyword>
<evidence type="ECO:0000256" key="1">
    <source>
        <dbReference type="SAM" id="MobiDB-lite"/>
    </source>
</evidence>
<dbReference type="AlphaFoldDB" id="A0A1V9A041"/>
<dbReference type="InterPro" id="IPR047659">
    <property type="entry name" value="T7SS_assoc"/>
</dbReference>
<name>A0A1V9A041_SACPI</name>
<comment type="caution">
    <text evidence="2">The sequence shown here is derived from an EMBL/GenBank/DDBJ whole genome shotgun (WGS) entry which is preliminary data.</text>
</comment>
<dbReference type="RefSeq" id="WP_081192480.1">
    <property type="nucleotide sequence ID" value="NZ_MWIH01000006.1"/>
</dbReference>
<evidence type="ECO:0000313" key="2">
    <source>
        <dbReference type="EMBL" id="OQO90532.1"/>
    </source>
</evidence>